<keyword evidence="2" id="KW-0614">Plasmid</keyword>
<feature type="region of interest" description="Disordered" evidence="1">
    <location>
        <begin position="46"/>
        <end position="65"/>
    </location>
</feature>
<feature type="compositionally biased region" description="Low complexity" evidence="1">
    <location>
        <begin position="14"/>
        <end position="24"/>
    </location>
</feature>
<dbReference type="OrthoDB" id="517975at2"/>
<reference evidence="2 3" key="1">
    <citation type="submission" date="2017-11" db="EMBL/GenBank/DDBJ databases">
        <title>Complete genome of a free-living desiccation-tolerant cyanobacterium and its photosynthetic adaptation to extreme terrestrial habitat.</title>
        <authorList>
            <person name="Shang J."/>
        </authorList>
    </citation>
    <scope>NUCLEOTIDE SEQUENCE [LARGE SCALE GENOMIC DNA]</scope>
    <source>
        <strain evidence="2 3">CCNUN1</strain>
        <plasmid evidence="3">pnfsy06</plasmid>
    </source>
</reference>
<proteinExistence type="predicted"/>
<evidence type="ECO:0000256" key="1">
    <source>
        <dbReference type="SAM" id="MobiDB-lite"/>
    </source>
</evidence>
<dbReference type="RefSeq" id="WP_100903623.1">
    <property type="nucleotide sequence ID" value="NZ_CAWNNC010000007.1"/>
</dbReference>
<feature type="region of interest" description="Disordered" evidence="1">
    <location>
        <begin position="1"/>
        <end position="24"/>
    </location>
</feature>
<geneLocation type="plasmid" evidence="3">
    <name>pnfsy06</name>
</geneLocation>
<evidence type="ECO:0000313" key="3">
    <source>
        <dbReference type="Proteomes" id="UP000232003"/>
    </source>
</evidence>
<keyword evidence="3" id="KW-1185">Reference proteome</keyword>
<protein>
    <submittedName>
        <fullName evidence="2">Large exoprotein involved in heme utilization or adhesion</fullName>
    </submittedName>
</protein>
<sequence length="65" mass="6941">MVTLNPSTRERKSPPVTIKPTTATPKPIVEATGWVMNAKGELELTANAPSTPHGSWQNPVSCRAS</sequence>
<accession>A0A2K8T722</accession>
<dbReference type="AlphaFoldDB" id="A0A2K8T722"/>
<feature type="compositionally biased region" description="Polar residues" evidence="1">
    <location>
        <begin position="47"/>
        <end position="65"/>
    </location>
</feature>
<dbReference type="EMBL" id="CP024791">
    <property type="protein sequence ID" value="AUB43498.1"/>
    <property type="molecule type" value="Genomic_DNA"/>
</dbReference>
<dbReference type="Proteomes" id="UP000232003">
    <property type="component" value="Plasmid pNFSY06"/>
</dbReference>
<name>A0A2K8T722_9NOSO</name>
<evidence type="ECO:0000313" key="2">
    <source>
        <dbReference type="EMBL" id="AUB43498.1"/>
    </source>
</evidence>
<organism evidence="2 3">
    <name type="scientific">Nostoc flagelliforme CCNUN1</name>
    <dbReference type="NCBI Taxonomy" id="2038116"/>
    <lineage>
        <taxon>Bacteria</taxon>
        <taxon>Bacillati</taxon>
        <taxon>Cyanobacteriota</taxon>
        <taxon>Cyanophyceae</taxon>
        <taxon>Nostocales</taxon>
        <taxon>Nostocaceae</taxon>
        <taxon>Nostoc</taxon>
    </lineage>
</organism>
<dbReference type="KEGG" id="nfl:COO91_09679"/>
<gene>
    <name evidence="2" type="ORF">COO91_09679</name>
</gene>